<feature type="binding site" evidence="2">
    <location>
        <position position="299"/>
    </location>
    <ligand>
        <name>Zn(2+)</name>
        <dbReference type="ChEBI" id="CHEBI:29105"/>
        <label>2</label>
    </ligand>
</feature>
<dbReference type="SUPFAM" id="SSF111304">
    <property type="entry name" value="Recombination protein RecR"/>
    <property type="match status" value="1"/>
</dbReference>
<name>A0A2D6LPK9_9ARCH</name>
<feature type="binding site" evidence="3">
    <location>
        <begin position="59"/>
        <end position="61"/>
    </location>
    <ligand>
        <name>ATP</name>
        <dbReference type="ChEBI" id="CHEBI:30616"/>
    </ligand>
</feature>
<feature type="binding site" evidence="2">
    <location>
        <position position="308"/>
    </location>
    <ligand>
        <name>Zn(2+)</name>
        <dbReference type="ChEBI" id="CHEBI:29105"/>
        <label>2</label>
    </ligand>
</feature>
<dbReference type="SUPFAM" id="SSF52402">
    <property type="entry name" value="Adenine nucleotide alpha hydrolases-like"/>
    <property type="match status" value="1"/>
</dbReference>
<feature type="binding site" evidence="2">
    <location>
        <position position="311"/>
    </location>
    <ligand>
        <name>Zn(2+)</name>
        <dbReference type="ChEBI" id="CHEBI:29105"/>
        <label>2</label>
    </ligand>
</feature>
<dbReference type="InterPro" id="IPR023627">
    <property type="entry name" value="Rcmb_RecR"/>
</dbReference>
<feature type="binding site" evidence="3">
    <location>
        <position position="65"/>
    </location>
    <ligand>
        <name>ATP</name>
        <dbReference type="ChEBI" id="CHEBI:30616"/>
    </ligand>
</feature>
<feature type="binding site" evidence="2">
    <location>
        <position position="296"/>
    </location>
    <ligand>
        <name>Zn(2+)</name>
        <dbReference type="ChEBI" id="CHEBI:29105"/>
        <label>2</label>
    </ligand>
</feature>
<dbReference type="GO" id="GO:0000049">
    <property type="term" value="F:tRNA binding"/>
    <property type="evidence" value="ECO:0007669"/>
    <property type="project" value="InterPro"/>
</dbReference>
<dbReference type="Proteomes" id="UP000226712">
    <property type="component" value="Unassembled WGS sequence"/>
</dbReference>
<comment type="caution">
    <text evidence="5">The sequence shown here is derived from an EMBL/GenBank/DDBJ whole genome shotgun (WGS) entry which is preliminary data.</text>
</comment>
<dbReference type="Gene3D" id="3.40.50.620">
    <property type="entry name" value="HUPs"/>
    <property type="match status" value="1"/>
</dbReference>
<feature type="domain" description="tRNA(Ile)-lysidine/2-thiocytidine synthase N-terminal" evidence="4">
    <location>
        <begin position="55"/>
        <end position="254"/>
    </location>
</feature>
<feature type="binding site" evidence="2">
    <location>
        <position position="12"/>
    </location>
    <ligand>
        <name>Zn(2+)</name>
        <dbReference type="ChEBI" id="CHEBI:29105"/>
        <label>1</label>
    </ligand>
</feature>
<dbReference type="InterPro" id="IPR011063">
    <property type="entry name" value="TilS/TtcA_N"/>
</dbReference>
<keyword evidence="3" id="KW-0547">Nucleotide-binding</keyword>
<dbReference type="InterPro" id="IPR000541">
    <property type="entry name" value="Ncs6/Tuc1/Ctu1"/>
</dbReference>
<protein>
    <submittedName>
        <fullName evidence="5">TIGR00269 family protein</fullName>
    </submittedName>
</protein>
<feature type="binding site" evidence="3">
    <location>
        <position position="91"/>
    </location>
    <ligand>
        <name>ATP</name>
        <dbReference type="ChEBI" id="CHEBI:30616"/>
    </ligand>
</feature>
<feature type="binding site" evidence="2">
    <location>
        <position position="31"/>
    </location>
    <ligand>
        <name>Zn(2+)</name>
        <dbReference type="ChEBI" id="CHEBI:29105"/>
        <label>1</label>
    </ligand>
</feature>
<reference evidence="6" key="1">
    <citation type="submission" date="2017-09" db="EMBL/GenBank/DDBJ databases">
        <title>The Reconstruction of 2,631 Draft Metagenome-Assembled Genomes from the Global Oceans.</title>
        <authorList>
            <person name="Tully B.J."/>
            <person name="Graham E.D."/>
            <person name="Heidelberg J.F."/>
        </authorList>
    </citation>
    <scope>NUCLEOTIDE SEQUENCE [LARGE SCALE GENOMIC DNA]</scope>
</reference>
<organism evidence="5 6">
    <name type="scientific">Candidatus Iainarchaeum sp</name>
    <dbReference type="NCBI Taxonomy" id="3101447"/>
    <lineage>
        <taxon>Archaea</taxon>
        <taxon>Candidatus Iainarchaeota</taxon>
        <taxon>Candidatus Iainarchaeia</taxon>
        <taxon>Candidatus Iainarchaeales</taxon>
        <taxon>Candidatus Iainarchaeaceae</taxon>
        <taxon>Candidatus Iainarchaeum</taxon>
    </lineage>
</organism>
<keyword evidence="2" id="KW-0479">Metal-binding</keyword>
<evidence type="ECO:0000313" key="6">
    <source>
        <dbReference type="Proteomes" id="UP000226712"/>
    </source>
</evidence>
<dbReference type="Pfam" id="PF01171">
    <property type="entry name" value="ATP_bind_3"/>
    <property type="match status" value="1"/>
</dbReference>
<gene>
    <name evidence="5" type="ORF">CL944_01500</name>
</gene>
<dbReference type="PIRSF" id="PIRSF004976">
    <property type="entry name" value="ATPase_YdaO"/>
    <property type="match status" value="1"/>
</dbReference>
<dbReference type="PROSITE" id="PS01263">
    <property type="entry name" value="UPF0021"/>
    <property type="match status" value="1"/>
</dbReference>
<keyword evidence="3" id="KW-0067">ATP-binding</keyword>
<dbReference type="GO" id="GO:0002144">
    <property type="term" value="C:cytosolic tRNA wobble base thiouridylase complex"/>
    <property type="evidence" value="ECO:0007669"/>
    <property type="project" value="TreeGrafter"/>
</dbReference>
<dbReference type="EMBL" id="NZBD01000008">
    <property type="protein sequence ID" value="MAG18129.1"/>
    <property type="molecule type" value="Genomic_DNA"/>
</dbReference>
<dbReference type="GO" id="GO:0005524">
    <property type="term" value="F:ATP binding"/>
    <property type="evidence" value="ECO:0007669"/>
    <property type="project" value="UniProtKB-KW"/>
</dbReference>
<evidence type="ECO:0000313" key="5">
    <source>
        <dbReference type="EMBL" id="MAG18129.1"/>
    </source>
</evidence>
<feature type="binding site" evidence="2">
    <location>
        <position position="28"/>
    </location>
    <ligand>
        <name>Zn(2+)</name>
        <dbReference type="ChEBI" id="CHEBI:29105"/>
        <label>1</label>
    </ligand>
</feature>
<proteinExistence type="predicted"/>
<dbReference type="GO" id="GO:0046872">
    <property type="term" value="F:metal ion binding"/>
    <property type="evidence" value="ECO:0007669"/>
    <property type="project" value="UniProtKB-KW"/>
</dbReference>
<dbReference type="GO" id="GO:0016740">
    <property type="term" value="F:transferase activity"/>
    <property type="evidence" value="ECO:0007669"/>
    <property type="project" value="UniProtKB-KW"/>
</dbReference>
<evidence type="ECO:0000256" key="1">
    <source>
        <dbReference type="ARBA" id="ARBA00022679"/>
    </source>
</evidence>
<dbReference type="InterPro" id="IPR035107">
    <property type="entry name" value="tRNA_thiolation_TtcA_Ctu1"/>
</dbReference>
<dbReference type="PANTHER" id="PTHR11807">
    <property type="entry name" value="ATPASES OF THE PP SUPERFAMILY-RELATED"/>
    <property type="match status" value="1"/>
</dbReference>
<dbReference type="PANTHER" id="PTHR11807:SF12">
    <property type="entry name" value="CYTOPLASMIC TRNA 2-THIOLATION PROTEIN 1"/>
    <property type="match status" value="1"/>
</dbReference>
<feature type="binding site" evidence="2">
    <location>
        <position position="9"/>
    </location>
    <ligand>
        <name>Zn(2+)</name>
        <dbReference type="ChEBI" id="CHEBI:29105"/>
        <label>1</label>
    </ligand>
</feature>
<keyword evidence="2" id="KW-0862">Zinc</keyword>
<evidence type="ECO:0000256" key="3">
    <source>
        <dbReference type="PIRSR" id="PIRSR004976-51"/>
    </source>
</evidence>
<dbReference type="InterPro" id="IPR020554">
    <property type="entry name" value="UPF0021_CS"/>
</dbReference>
<accession>A0A2D6LPK9</accession>
<dbReference type="InterPro" id="IPR014729">
    <property type="entry name" value="Rossmann-like_a/b/a_fold"/>
</dbReference>
<dbReference type="AlphaFoldDB" id="A0A2D6LPK9"/>
<feature type="binding site" evidence="3">
    <location>
        <position position="173"/>
    </location>
    <ligand>
        <name>ATP</name>
        <dbReference type="ChEBI" id="CHEBI:30616"/>
    </ligand>
</feature>
<dbReference type="NCBIfam" id="TIGR00269">
    <property type="entry name" value="TIGR00269 family protein"/>
    <property type="match status" value="1"/>
</dbReference>
<dbReference type="GO" id="GO:0002143">
    <property type="term" value="P:tRNA wobble position uridine thiolation"/>
    <property type="evidence" value="ECO:0007669"/>
    <property type="project" value="TreeGrafter"/>
</dbReference>
<evidence type="ECO:0000259" key="4">
    <source>
        <dbReference type="Pfam" id="PF01171"/>
    </source>
</evidence>
<evidence type="ECO:0000256" key="2">
    <source>
        <dbReference type="PIRSR" id="PIRSR004976-50"/>
    </source>
</evidence>
<feature type="binding site" evidence="3">
    <location>
        <position position="178"/>
    </location>
    <ligand>
        <name>ATP</name>
        <dbReference type="ChEBI" id="CHEBI:30616"/>
    </ligand>
</feature>
<keyword evidence="1" id="KW-0808">Transferase</keyword>
<sequence length="345" mass="39357">MEKLQMNRCDTCDQEAKIFIGYGPHRFCKEHFNHFFEKRIRKTIRMNQLIKHGEKIAVGVSGGKDSMVTLHLLNKIYGGKKPQIQLEAILIDEGIKGYRDKSMQVGIDYCEKNNIPYHTVSFQSEFGIEMTEVMEKIHADPKLGSTCSFCGVFRRHFLNSKSLGIKADKIATGHNLDDEVQSIAMSFFGNDLTRVARLGEISGNKKFDGFVKRIKPLYETPEKEIIAYCALNGIEHYSDECCPYSWMAKRNHYRKMLNELEESVPGTKYSLLASFKNLKPLLVQNEQEKNEPIKECAKCGNLSNGKICNVCSQLERITNVSKIIQKESKTLKKKSSLTCVDTKNM</sequence>